<name>F5XMX2_MICPN</name>
<sequence length="492" mass="54504">MSASTLTPDAAKRKAAGKRLRKTVPLEAQGVWDPAKRTIDPIQVLLDQDEPRLQVLVPERHRRMATSAFAFYRGSAAVMAYDLATVPRTGIMVQANGDAHLSNFGLFASPERRQVFDLNDFDETLPGPWEWDLKRLATSFVLAARDNCRLMGSTWRDADGKRLAETAAKAYRTQLRGFAKKSVLDVWYASATADQIQAKAPDKDVEAWDRVVADAKKETSAAAVKKLTEVVDGQRQFRRVVDWDNGKFVVPLRDLDEFLDSKAFSAHAGQDLRGFVDPDGIHKQIKENLQGFQDSTSADRRHLLSHFEIKDIALKVVGVGSVGTRCFAVLCEGADHGEPLMLQVKQAMEPVLALAGLPCEYTDQGHRVVDGQRLIQSASDIFLGYSSSSNEQFYYWRQLADEKGSVEIEDLDPSEAEAYATLCGWALAHSHARSGDSISIAGYLGKSTDFEKAISKFAVRYADQAERDHKAWVKGIKHGRISSDDTASRKVA</sequence>
<evidence type="ECO:0008006" key="3">
    <source>
        <dbReference type="Google" id="ProtNLM"/>
    </source>
</evidence>
<dbReference type="Pfam" id="PF10009">
    <property type="entry name" value="DUF2252"/>
    <property type="match status" value="1"/>
</dbReference>
<dbReference type="OrthoDB" id="1491115at2"/>
<evidence type="ECO:0000313" key="2">
    <source>
        <dbReference type="Proteomes" id="UP000007947"/>
    </source>
</evidence>
<dbReference type="RefSeq" id="WP_013861928.1">
    <property type="nucleotide sequence ID" value="NC_015635.1"/>
</dbReference>
<proteinExistence type="predicted"/>
<organism evidence="1 2">
    <name type="scientific">Microlunatus phosphovorus (strain ATCC 700054 / DSM 10555 / JCM 9379 / NBRC 101784 / NCIMB 13414 / VKM Ac-1990 / NM-1)</name>
    <dbReference type="NCBI Taxonomy" id="1032480"/>
    <lineage>
        <taxon>Bacteria</taxon>
        <taxon>Bacillati</taxon>
        <taxon>Actinomycetota</taxon>
        <taxon>Actinomycetes</taxon>
        <taxon>Propionibacteriales</taxon>
        <taxon>Propionibacteriaceae</taxon>
        <taxon>Microlunatus</taxon>
    </lineage>
</organism>
<dbReference type="PANTHER" id="PTHR39441:SF1">
    <property type="entry name" value="DUF2252 DOMAIN-CONTAINING PROTEIN"/>
    <property type="match status" value="1"/>
</dbReference>
<protein>
    <recommendedName>
        <fullName evidence="3">DUF2252 domain-containing protein</fullName>
    </recommendedName>
</protein>
<reference evidence="1 2" key="1">
    <citation type="submission" date="2011-05" db="EMBL/GenBank/DDBJ databases">
        <title>Whole genome sequence of Microlunatus phosphovorus NM-1.</title>
        <authorList>
            <person name="Hosoyama A."/>
            <person name="Sasaki K."/>
            <person name="Harada T."/>
            <person name="Igarashi R."/>
            <person name="Kawakoshi A."/>
            <person name="Sasagawa M."/>
            <person name="Fukada J."/>
            <person name="Nakamura S."/>
            <person name="Katano Y."/>
            <person name="Hanada S."/>
            <person name="Kamagata Y."/>
            <person name="Nakamura N."/>
            <person name="Yamazaki S."/>
            <person name="Fujita N."/>
        </authorList>
    </citation>
    <scope>NUCLEOTIDE SEQUENCE [LARGE SCALE GENOMIC DNA]</scope>
    <source>
        <strain evidence="2">ATCC 700054 / DSM 10555 / JCM 9379 / NBRC 101784 / NCIMB 13414 / VKM Ac-1990 / NM-1</strain>
    </source>
</reference>
<dbReference type="Proteomes" id="UP000007947">
    <property type="component" value="Chromosome"/>
</dbReference>
<dbReference type="KEGG" id="mph:MLP_10310"/>
<dbReference type="PANTHER" id="PTHR39441">
    <property type="entry name" value="DUF2252 DOMAIN-CONTAINING PROTEIN"/>
    <property type="match status" value="1"/>
</dbReference>
<dbReference type="AlphaFoldDB" id="F5XMX2"/>
<dbReference type="eggNOG" id="COG4320">
    <property type="taxonomic scope" value="Bacteria"/>
</dbReference>
<dbReference type="HOGENOM" id="CLU_032121_0_0_11"/>
<dbReference type="STRING" id="1032480.MLP_10310"/>
<gene>
    <name evidence="1" type="ordered locus">MLP_10310</name>
</gene>
<dbReference type="EMBL" id="AP012204">
    <property type="protein sequence ID" value="BAK34045.1"/>
    <property type="molecule type" value="Genomic_DNA"/>
</dbReference>
<accession>F5XMX2</accession>
<dbReference type="InterPro" id="IPR018721">
    <property type="entry name" value="DUF2252"/>
</dbReference>
<evidence type="ECO:0000313" key="1">
    <source>
        <dbReference type="EMBL" id="BAK34045.1"/>
    </source>
</evidence>
<keyword evidence="2" id="KW-1185">Reference proteome</keyword>